<dbReference type="KEGG" id="asip:AQUSIP_08810"/>
<dbReference type="AlphaFoldDB" id="A0A5E4PH00"/>
<organism evidence="2 3">
    <name type="scientific">Aquicella siphonis</name>
    <dbReference type="NCBI Taxonomy" id="254247"/>
    <lineage>
        <taxon>Bacteria</taxon>
        <taxon>Pseudomonadati</taxon>
        <taxon>Pseudomonadota</taxon>
        <taxon>Gammaproteobacteria</taxon>
        <taxon>Legionellales</taxon>
        <taxon>Coxiellaceae</taxon>
        <taxon>Aquicella</taxon>
    </lineage>
</organism>
<gene>
    <name evidence="2" type="ORF">AQUSIP_08810</name>
</gene>
<dbReference type="EMBL" id="LR699119">
    <property type="protein sequence ID" value="VVC75591.1"/>
    <property type="molecule type" value="Genomic_DNA"/>
</dbReference>
<evidence type="ECO:0000313" key="2">
    <source>
        <dbReference type="EMBL" id="VVC75591.1"/>
    </source>
</evidence>
<evidence type="ECO:0000313" key="3">
    <source>
        <dbReference type="Proteomes" id="UP000324194"/>
    </source>
</evidence>
<evidence type="ECO:0000256" key="1">
    <source>
        <dbReference type="SAM" id="MobiDB-lite"/>
    </source>
</evidence>
<dbReference type="Proteomes" id="UP000324194">
    <property type="component" value="Chromosome 1"/>
</dbReference>
<proteinExistence type="predicted"/>
<protein>
    <submittedName>
        <fullName evidence="2">Uncharacterized protein</fullName>
    </submittedName>
</protein>
<dbReference type="OrthoDB" id="5632105at2"/>
<name>A0A5E4PH00_9COXI</name>
<reference evidence="2 3" key="1">
    <citation type="submission" date="2019-08" db="EMBL/GenBank/DDBJ databases">
        <authorList>
            <person name="Guy L."/>
        </authorList>
    </citation>
    <scope>NUCLEOTIDE SEQUENCE [LARGE SCALE GENOMIC DNA]</scope>
    <source>
        <strain evidence="2 3">SGT-108</strain>
    </source>
</reference>
<keyword evidence="3" id="KW-1185">Reference proteome</keyword>
<sequence>MRELEVYLLKAIRECNRRILEIEQGKELGKTHGKLRDGGEYGTVNYLLIHKIDPDPTRKYDYLSREQDRAEVARLILEAVRGGRSDKNDNRLGISFDGGQLNLAEILALKKRLETVYTSITGIPSPEKIDTDDELRNINSYEYLRLLADKIPSDLRRLRGFRNVDDYCSSNSKYDVSKPYGNYYTAFLLALEAYVRNLRRQRADEIKRINEIKKEIEKSAPPKPVYNQDEEERVLNYLNLKLRELDPLIELVYSNPNFAIDRAYSMIREDVQSVRQTDESELKKAVEKRLTRGGSSAVKRKSGANVDTPRSAESPLARLWANISSRFKPMMTTSQPSEVHLHYKTADDPLQIRFGTQGQIDKSRFHANPLFEQFLEMKQRKFEAKKNQYESDYLLKLQTCDLMVMSEAPTIAALPRLAIRSNAAFVRVNNDIYYVNRAANVCKKLDLEPQRKQMFLHGYNRAALRNNESRALRESELKKINENITDIHAQTQNSYQANKVPPRILHIYFNNLSRVGGAGKKFDLKNKDREAYLTRELERLEDKPGNENVAVITLPSDEGMMDHHLADDRVRPNAGNYSDVKSRILAIANGSSTETHKNDFHISDRIKACLYGDGFTYSKSNENAILSELLEKSFSALGFQPGAKLSQADQQAVYFHFIKFELTDYIIAKLGPESFNFSCKDAIDRGGVSSAYYNLVKSISKGNPISQEEFERLLHGAPTLVKGRGLNKHTHLIWNAVDAYLEANKNKAGIPSWLTTWRDKHALPGTPQYYITKLDKYISQREKESNYFTFLGRHRKMSKDVKLTVAKGVLTELKKMKDTRDSNVQAKYVLKDEVEKAAAHDKRLGGIISDLTKHNLLVLESPAPQQRHDSRMII</sequence>
<accession>A0A5E4PH00</accession>
<dbReference type="RefSeq" id="WP_148338887.1">
    <property type="nucleotide sequence ID" value="NZ_LR699119.1"/>
</dbReference>
<feature type="region of interest" description="Disordered" evidence="1">
    <location>
        <begin position="291"/>
        <end position="310"/>
    </location>
</feature>